<dbReference type="Proteomes" id="UP000321662">
    <property type="component" value="Unassembled WGS sequence"/>
</dbReference>
<keyword evidence="3 5" id="KW-0904">Protein phosphatase</keyword>
<evidence type="ECO:0000256" key="4">
    <source>
        <dbReference type="ARBA" id="ARBA00051722"/>
    </source>
</evidence>
<dbReference type="InterPro" id="IPR016195">
    <property type="entry name" value="Pol/histidinol_Pase-like"/>
</dbReference>
<keyword evidence="2 5" id="KW-0378">Hydrolase</keyword>
<dbReference type="RefSeq" id="WP_146923774.1">
    <property type="nucleotide sequence ID" value="NZ_BJUY01000005.1"/>
</dbReference>
<protein>
    <recommendedName>
        <fullName evidence="5">Tyrosine-protein phosphatase</fullName>
        <ecNumber evidence="5">3.1.3.48</ecNumber>
    </recommendedName>
</protein>
<evidence type="ECO:0000256" key="5">
    <source>
        <dbReference type="PIRNR" id="PIRNR016557"/>
    </source>
</evidence>
<dbReference type="EMBL" id="BJUY01000005">
    <property type="protein sequence ID" value="GEK91042.1"/>
    <property type="molecule type" value="Genomic_DNA"/>
</dbReference>
<proteinExistence type="inferred from homology"/>
<dbReference type="GO" id="GO:0004725">
    <property type="term" value="F:protein tyrosine phosphatase activity"/>
    <property type="evidence" value="ECO:0007669"/>
    <property type="project" value="UniProtKB-UniRule"/>
</dbReference>
<organism evidence="6 7">
    <name type="scientific">Alkalibacterium kapii</name>
    <dbReference type="NCBI Taxonomy" id="426704"/>
    <lineage>
        <taxon>Bacteria</taxon>
        <taxon>Bacillati</taxon>
        <taxon>Bacillota</taxon>
        <taxon>Bacilli</taxon>
        <taxon>Lactobacillales</taxon>
        <taxon>Carnobacteriaceae</taxon>
        <taxon>Alkalibacterium</taxon>
    </lineage>
</organism>
<evidence type="ECO:0000256" key="2">
    <source>
        <dbReference type="ARBA" id="ARBA00022801"/>
    </source>
</evidence>
<dbReference type="Gene3D" id="3.20.20.140">
    <property type="entry name" value="Metal-dependent hydrolases"/>
    <property type="match status" value="1"/>
</dbReference>
<evidence type="ECO:0000256" key="3">
    <source>
        <dbReference type="ARBA" id="ARBA00022912"/>
    </source>
</evidence>
<keyword evidence="7" id="KW-1185">Reference proteome</keyword>
<comment type="caution">
    <text evidence="6">The sequence shown here is derived from an EMBL/GenBank/DDBJ whole genome shotgun (WGS) entry which is preliminary data.</text>
</comment>
<dbReference type="PANTHER" id="PTHR39181:SF1">
    <property type="entry name" value="TYROSINE-PROTEIN PHOSPHATASE YWQE"/>
    <property type="match status" value="1"/>
</dbReference>
<evidence type="ECO:0000256" key="1">
    <source>
        <dbReference type="ARBA" id="ARBA00005750"/>
    </source>
</evidence>
<dbReference type="PANTHER" id="PTHR39181">
    <property type="entry name" value="TYROSINE-PROTEIN PHOSPHATASE YWQE"/>
    <property type="match status" value="1"/>
</dbReference>
<accession>A0A511ATJ9</accession>
<comment type="similarity">
    <text evidence="1 5">Belongs to the metallo-dependent hydrolases superfamily. CpsB/CapC family.</text>
</comment>
<comment type="catalytic activity">
    <reaction evidence="4 5">
        <text>O-phospho-L-tyrosyl-[protein] + H2O = L-tyrosyl-[protein] + phosphate</text>
        <dbReference type="Rhea" id="RHEA:10684"/>
        <dbReference type="Rhea" id="RHEA-COMP:10136"/>
        <dbReference type="Rhea" id="RHEA-COMP:20101"/>
        <dbReference type="ChEBI" id="CHEBI:15377"/>
        <dbReference type="ChEBI" id="CHEBI:43474"/>
        <dbReference type="ChEBI" id="CHEBI:46858"/>
        <dbReference type="ChEBI" id="CHEBI:61978"/>
        <dbReference type="EC" id="3.1.3.48"/>
    </reaction>
</comment>
<dbReference type="Pfam" id="PF19567">
    <property type="entry name" value="CpsB_CapC"/>
    <property type="match status" value="1"/>
</dbReference>
<dbReference type="InterPro" id="IPR016667">
    <property type="entry name" value="Caps_polysacc_synth_CpsB/CapC"/>
</dbReference>
<dbReference type="EC" id="3.1.3.48" evidence="5"/>
<dbReference type="AlphaFoldDB" id="A0A511ATJ9"/>
<dbReference type="OrthoDB" id="9788539at2"/>
<gene>
    <name evidence="6" type="primary">capC</name>
    <name evidence="6" type="ORF">AKA01nite_06640</name>
</gene>
<sequence length="256" mass="29483">MIDLHCHILPGVDDGAKTMEESLEMAKAAVREGITHILATPHHMNRHWFNEKQDVIQLVDTLQAELDRQRIDLTIFPGQEVRLYGDILKDIEEDKILFADEQEQYILIEFPTETIPKYAERLFFDLQSSGKTPIIVHPERNHDFLKNPNRLKDFIDKGALAQLTAASYTGGFGSKIQKLSKQLLEANLVHFLASDAHNVTNRAFHMQDAYDKLSKEYGTNKLNEFHKVTKDLINGEVVVVPETREIRQSFLSKWFK</sequence>
<dbReference type="SUPFAM" id="SSF89550">
    <property type="entry name" value="PHP domain-like"/>
    <property type="match status" value="1"/>
</dbReference>
<evidence type="ECO:0000313" key="6">
    <source>
        <dbReference type="EMBL" id="GEK91042.1"/>
    </source>
</evidence>
<name>A0A511ATJ9_9LACT</name>
<evidence type="ECO:0000313" key="7">
    <source>
        <dbReference type="Proteomes" id="UP000321662"/>
    </source>
</evidence>
<dbReference type="GO" id="GO:0030145">
    <property type="term" value="F:manganese ion binding"/>
    <property type="evidence" value="ECO:0007669"/>
    <property type="project" value="UniProtKB-UniRule"/>
</dbReference>
<reference evidence="6 7" key="1">
    <citation type="submission" date="2019-07" db="EMBL/GenBank/DDBJ databases">
        <title>Whole genome shotgun sequence of Alkalibacterium kapii NBRC 103247.</title>
        <authorList>
            <person name="Hosoyama A."/>
            <person name="Uohara A."/>
            <person name="Ohji S."/>
            <person name="Ichikawa N."/>
        </authorList>
    </citation>
    <scope>NUCLEOTIDE SEQUENCE [LARGE SCALE GENOMIC DNA]</scope>
    <source>
        <strain evidence="6 7">NBRC 103247</strain>
    </source>
</reference>
<dbReference type="PIRSF" id="PIRSF016557">
    <property type="entry name" value="Caps_synth_CpsB"/>
    <property type="match status" value="1"/>
</dbReference>